<name>A0ABU6P0Q2_9BACI</name>
<dbReference type="Proteomes" id="UP001342826">
    <property type="component" value="Unassembled WGS sequence"/>
</dbReference>
<sequence>MDYIQLWKDSMVDRNGNIPKRLKDDETEEAFWASMVEKKQRFEEDPYARIVQKELFSLLNDDDHVLEIGPGWGNYTFAIANKVQKLTCIDSSKSIIQFLDSRISSQHADNIELVHGKFESEHTQNKYDVVFGFNCYYRMYDIGQALLKMNESANRLVIAGMTTGPEKPHYMELYRMGYSINLKQRDYIHILNVLYQLGILADCKIVQLQSRKTYSSYEKLIKDNVTKILDKDYNLQEVEKVITKYVSEQDGVYEYAYPFHAALVYWTPVS</sequence>
<dbReference type="EMBL" id="JARTFS010000013">
    <property type="protein sequence ID" value="MED4402934.1"/>
    <property type="molecule type" value="Genomic_DNA"/>
</dbReference>
<dbReference type="Pfam" id="PF13649">
    <property type="entry name" value="Methyltransf_25"/>
    <property type="match status" value="1"/>
</dbReference>
<dbReference type="SUPFAM" id="SSF53335">
    <property type="entry name" value="S-adenosyl-L-methionine-dependent methyltransferases"/>
    <property type="match status" value="1"/>
</dbReference>
<dbReference type="GO" id="GO:0008168">
    <property type="term" value="F:methyltransferase activity"/>
    <property type="evidence" value="ECO:0007669"/>
    <property type="project" value="UniProtKB-KW"/>
</dbReference>
<dbReference type="RefSeq" id="WP_066229900.1">
    <property type="nucleotide sequence ID" value="NZ_JARTFQ010000004.1"/>
</dbReference>
<dbReference type="CDD" id="cd02440">
    <property type="entry name" value="AdoMet_MTases"/>
    <property type="match status" value="1"/>
</dbReference>
<dbReference type="Gene3D" id="3.40.50.150">
    <property type="entry name" value="Vaccinia Virus protein VP39"/>
    <property type="match status" value="1"/>
</dbReference>
<reference evidence="2 3" key="1">
    <citation type="submission" date="2023-03" db="EMBL/GenBank/DDBJ databases">
        <title>Bacillus Genome Sequencing.</title>
        <authorList>
            <person name="Dunlap C."/>
        </authorList>
    </citation>
    <scope>NUCLEOTIDE SEQUENCE [LARGE SCALE GENOMIC DNA]</scope>
    <source>
        <strain evidence="2 3">NRS-1717</strain>
    </source>
</reference>
<evidence type="ECO:0000313" key="2">
    <source>
        <dbReference type="EMBL" id="MED4402934.1"/>
    </source>
</evidence>
<accession>A0ABU6P0Q2</accession>
<comment type="caution">
    <text evidence="2">The sequence shown here is derived from an EMBL/GenBank/DDBJ whole genome shotgun (WGS) entry which is preliminary data.</text>
</comment>
<evidence type="ECO:0000313" key="3">
    <source>
        <dbReference type="Proteomes" id="UP001342826"/>
    </source>
</evidence>
<dbReference type="InterPro" id="IPR041698">
    <property type="entry name" value="Methyltransf_25"/>
</dbReference>
<protein>
    <submittedName>
        <fullName evidence="2">Methyltransferase domain-containing protein</fullName>
    </submittedName>
</protein>
<keyword evidence="2" id="KW-0489">Methyltransferase</keyword>
<organism evidence="2 3">
    <name type="scientific">Metabacillus fastidiosus</name>
    <dbReference type="NCBI Taxonomy" id="1458"/>
    <lineage>
        <taxon>Bacteria</taxon>
        <taxon>Bacillati</taxon>
        <taxon>Bacillota</taxon>
        <taxon>Bacilli</taxon>
        <taxon>Bacillales</taxon>
        <taxon>Bacillaceae</taxon>
        <taxon>Metabacillus</taxon>
    </lineage>
</organism>
<keyword evidence="2" id="KW-0808">Transferase</keyword>
<keyword evidence="3" id="KW-1185">Reference proteome</keyword>
<dbReference type="GO" id="GO:0032259">
    <property type="term" value="P:methylation"/>
    <property type="evidence" value="ECO:0007669"/>
    <property type="project" value="UniProtKB-KW"/>
</dbReference>
<dbReference type="InterPro" id="IPR029063">
    <property type="entry name" value="SAM-dependent_MTases_sf"/>
</dbReference>
<gene>
    <name evidence="2" type="ORF">P9271_16640</name>
</gene>
<proteinExistence type="predicted"/>
<evidence type="ECO:0000259" key="1">
    <source>
        <dbReference type="Pfam" id="PF13649"/>
    </source>
</evidence>
<feature type="domain" description="Methyltransferase" evidence="1">
    <location>
        <begin position="65"/>
        <end position="146"/>
    </location>
</feature>
<dbReference type="GeneID" id="301141305"/>